<name>A0AAD3CLN9_9STRA</name>
<dbReference type="PANTHER" id="PTHR23516:SF1">
    <property type="entry name" value="MOLYBDATE-ANION TRANSPORTER"/>
    <property type="match status" value="1"/>
</dbReference>
<feature type="transmembrane region" description="Helical" evidence="12">
    <location>
        <begin position="381"/>
        <end position="402"/>
    </location>
</feature>
<feature type="transmembrane region" description="Helical" evidence="12">
    <location>
        <begin position="476"/>
        <end position="496"/>
    </location>
</feature>
<gene>
    <name evidence="14" type="ORF">CTEN210_04813</name>
</gene>
<feature type="transmembrane region" description="Helical" evidence="12">
    <location>
        <begin position="414"/>
        <end position="431"/>
    </location>
</feature>
<evidence type="ECO:0000256" key="3">
    <source>
        <dbReference type="ARBA" id="ARBA00021242"/>
    </source>
</evidence>
<keyword evidence="5" id="KW-1003">Cell membrane</keyword>
<keyword evidence="15" id="KW-1185">Reference proteome</keyword>
<comment type="subcellular location">
    <subcellularLocation>
        <location evidence="2">Cell membrane</location>
        <topology evidence="2">Multi-pass membrane protein</topology>
    </subcellularLocation>
</comment>
<feature type="transmembrane region" description="Helical" evidence="12">
    <location>
        <begin position="502"/>
        <end position="520"/>
    </location>
</feature>
<sequence length="533" mass="56155">MRLSTTVAILCFSFSAEAFSTSTSSLSLHRLKSSPSLHPSNSRFLNNFNVQETKVSRSTSAMQMSLGLRGGSSIASTISSSPTSLFNANLLALALTTAFIKVADRISSKDNGDSDEEAKPAAIKSLQIRFLSVFWLLRCADWLQGPYFYEVYSSKIFNGIPASLATVSKLFLTGFASTALFGPIVGRLSDSKGRKRGTLAFALLYSLGAASTKSNILGVLLMGRVLSGIGTSLLFSAPESWLVGEAMSKEKGGQYLGETFGMAYAGDALVAILAGQFAGAAAGARGPTGPFELSIGFLLSGAALASFLWKENKAEKSGDEDGKELSIRDAVKVVKEDPKIMLVGAVQSLFEAAMYIFVLQWPPAISGIIANVFEGSATPYGTVFSCFMASCLLGSTIFGQLVKKNVTTEKSTSVMLSMATIAMGIAAWVNTTGSAVAMPLATLVAAFFVFEACVGMYFPSIGTLRSKYVPDSHRSVIMNLFGIPLNVLVVTVFLSIKKLGVSGALSVSTGALALATASMLKLKSMAKNEVANV</sequence>
<keyword evidence="6 12" id="KW-0812">Transmembrane</keyword>
<keyword evidence="8" id="KW-0406">Ion transport</keyword>
<keyword evidence="4" id="KW-0813">Transport</keyword>
<comment type="function">
    <text evidence="1">Mediates high-affinity intracellular uptake of the rare oligo-element molybdenum.</text>
</comment>
<dbReference type="InterPro" id="IPR008509">
    <property type="entry name" value="MOT2/MFSD5"/>
</dbReference>
<feature type="transmembrane region" description="Helical" evidence="12">
    <location>
        <begin position="200"/>
        <end position="219"/>
    </location>
</feature>
<dbReference type="Pfam" id="PF05631">
    <property type="entry name" value="MFS_5"/>
    <property type="match status" value="1"/>
</dbReference>
<evidence type="ECO:0000256" key="11">
    <source>
        <dbReference type="ARBA" id="ARBA00032555"/>
    </source>
</evidence>
<evidence type="ECO:0000256" key="10">
    <source>
        <dbReference type="ARBA" id="ARBA00030646"/>
    </source>
</evidence>
<dbReference type="GO" id="GO:0005886">
    <property type="term" value="C:plasma membrane"/>
    <property type="evidence" value="ECO:0007669"/>
    <property type="project" value="UniProtKB-SubCell"/>
</dbReference>
<evidence type="ECO:0000256" key="13">
    <source>
        <dbReference type="SAM" id="SignalP"/>
    </source>
</evidence>
<dbReference type="GO" id="GO:0015098">
    <property type="term" value="F:molybdate ion transmembrane transporter activity"/>
    <property type="evidence" value="ECO:0007669"/>
    <property type="project" value="InterPro"/>
</dbReference>
<dbReference type="EMBL" id="BLLK01000027">
    <property type="protein sequence ID" value="GFH48337.1"/>
    <property type="molecule type" value="Genomic_DNA"/>
</dbReference>
<protein>
    <recommendedName>
        <fullName evidence="3">Molybdate-anion transporter</fullName>
    </recommendedName>
    <alternativeName>
        <fullName evidence="10">Major facilitator superfamily domain-containing protein 5</fullName>
    </alternativeName>
    <alternativeName>
        <fullName evidence="11">Molybdate transporter 2 homolog</fullName>
    </alternativeName>
</protein>
<evidence type="ECO:0000256" key="9">
    <source>
        <dbReference type="ARBA" id="ARBA00023136"/>
    </source>
</evidence>
<proteinExistence type="predicted"/>
<evidence type="ECO:0000256" key="5">
    <source>
        <dbReference type="ARBA" id="ARBA00022475"/>
    </source>
</evidence>
<evidence type="ECO:0000256" key="7">
    <source>
        <dbReference type="ARBA" id="ARBA00022989"/>
    </source>
</evidence>
<dbReference type="Proteomes" id="UP001054902">
    <property type="component" value="Unassembled WGS sequence"/>
</dbReference>
<accession>A0AAD3CLN9</accession>
<evidence type="ECO:0000313" key="14">
    <source>
        <dbReference type="EMBL" id="GFH48337.1"/>
    </source>
</evidence>
<feature type="transmembrane region" description="Helical" evidence="12">
    <location>
        <begin position="290"/>
        <end position="309"/>
    </location>
</feature>
<dbReference type="SUPFAM" id="SSF103473">
    <property type="entry name" value="MFS general substrate transporter"/>
    <property type="match status" value="1"/>
</dbReference>
<feature type="chain" id="PRO_5042187460" description="Molybdate-anion transporter" evidence="13">
    <location>
        <begin position="19"/>
        <end position="533"/>
    </location>
</feature>
<comment type="caution">
    <text evidence="14">The sequence shown here is derived from an EMBL/GenBank/DDBJ whole genome shotgun (WGS) entry which is preliminary data.</text>
</comment>
<dbReference type="Gene3D" id="1.20.1250.20">
    <property type="entry name" value="MFS general substrate transporter like domains"/>
    <property type="match status" value="1"/>
</dbReference>
<dbReference type="AlphaFoldDB" id="A0AAD3CLN9"/>
<feature type="transmembrane region" description="Helical" evidence="12">
    <location>
        <begin position="170"/>
        <end position="188"/>
    </location>
</feature>
<feature type="signal peptide" evidence="13">
    <location>
        <begin position="1"/>
        <end position="18"/>
    </location>
</feature>
<reference evidence="14 15" key="1">
    <citation type="journal article" date="2021" name="Sci. Rep.">
        <title>The genome of the diatom Chaetoceros tenuissimus carries an ancient integrated fragment of an extant virus.</title>
        <authorList>
            <person name="Hongo Y."/>
            <person name="Kimura K."/>
            <person name="Takaki Y."/>
            <person name="Yoshida Y."/>
            <person name="Baba S."/>
            <person name="Kobayashi G."/>
            <person name="Nagasaki K."/>
            <person name="Hano T."/>
            <person name="Tomaru Y."/>
        </authorList>
    </citation>
    <scope>NUCLEOTIDE SEQUENCE [LARGE SCALE GENOMIC DNA]</scope>
    <source>
        <strain evidence="14 15">NIES-3715</strain>
    </source>
</reference>
<evidence type="ECO:0000256" key="8">
    <source>
        <dbReference type="ARBA" id="ARBA00023065"/>
    </source>
</evidence>
<feature type="transmembrane region" description="Helical" evidence="12">
    <location>
        <begin position="340"/>
        <end position="361"/>
    </location>
</feature>
<dbReference type="InterPro" id="IPR036259">
    <property type="entry name" value="MFS_trans_sf"/>
</dbReference>
<feature type="transmembrane region" description="Helical" evidence="12">
    <location>
        <begin position="443"/>
        <end position="464"/>
    </location>
</feature>
<evidence type="ECO:0000313" key="15">
    <source>
        <dbReference type="Proteomes" id="UP001054902"/>
    </source>
</evidence>
<evidence type="ECO:0000256" key="6">
    <source>
        <dbReference type="ARBA" id="ARBA00022692"/>
    </source>
</evidence>
<keyword evidence="7 12" id="KW-1133">Transmembrane helix</keyword>
<evidence type="ECO:0000256" key="1">
    <source>
        <dbReference type="ARBA" id="ARBA00003019"/>
    </source>
</evidence>
<evidence type="ECO:0000256" key="2">
    <source>
        <dbReference type="ARBA" id="ARBA00004651"/>
    </source>
</evidence>
<keyword evidence="9 12" id="KW-0472">Membrane</keyword>
<keyword evidence="13" id="KW-0732">Signal</keyword>
<dbReference type="GO" id="GO:0006811">
    <property type="term" value="P:monoatomic ion transport"/>
    <property type="evidence" value="ECO:0007669"/>
    <property type="project" value="UniProtKB-KW"/>
</dbReference>
<evidence type="ECO:0000256" key="4">
    <source>
        <dbReference type="ARBA" id="ARBA00022448"/>
    </source>
</evidence>
<dbReference type="PANTHER" id="PTHR23516">
    <property type="entry name" value="SAM (S-ADENOSYL METHIONINE) TRANSPORTER"/>
    <property type="match status" value="1"/>
</dbReference>
<organism evidence="14 15">
    <name type="scientific">Chaetoceros tenuissimus</name>
    <dbReference type="NCBI Taxonomy" id="426638"/>
    <lineage>
        <taxon>Eukaryota</taxon>
        <taxon>Sar</taxon>
        <taxon>Stramenopiles</taxon>
        <taxon>Ochrophyta</taxon>
        <taxon>Bacillariophyta</taxon>
        <taxon>Coscinodiscophyceae</taxon>
        <taxon>Chaetocerotophycidae</taxon>
        <taxon>Chaetocerotales</taxon>
        <taxon>Chaetocerotaceae</taxon>
        <taxon>Chaetoceros</taxon>
    </lineage>
</organism>
<evidence type="ECO:0000256" key="12">
    <source>
        <dbReference type="SAM" id="Phobius"/>
    </source>
</evidence>